<reference evidence="2" key="1">
    <citation type="submission" date="2016-10" db="EMBL/GenBank/DDBJ databases">
        <authorList>
            <person name="Varghese N."/>
            <person name="Submissions S."/>
        </authorList>
    </citation>
    <scope>NUCLEOTIDE SEQUENCE [LARGE SCALE GENOMIC DNA]</scope>
    <source>
        <strain evidence="2">DSM 21772</strain>
    </source>
</reference>
<name>A0A1H1SYS5_9MICO</name>
<accession>A0A1H1SYS5</accession>
<dbReference type="RefSeq" id="WP_083363602.1">
    <property type="nucleotide sequence ID" value="NZ_LT629742.1"/>
</dbReference>
<gene>
    <name evidence="1" type="ORF">SAMN04489834_1652</name>
</gene>
<dbReference type="Proteomes" id="UP000181956">
    <property type="component" value="Chromosome I"/>
</dbReference>
<dbReference type="EMBL" id="LT629742">
    <property type="protein sequence ID" value="SDS53155.1"/>
    <property type="molecule type" value="Genomic_DNA"/>
</dbReference>
<proteinExistence type="predicted"/>
<dbReference type="AlphaFoldDB" id="A0A1H1SYS5"/>
<sequence>MDLPGFPGLQFVPSEPADKIIDDHEVLTQLLVKRQQADPEEHLWLLVKSDRDQYRAQSAESVRDWIGDPQFPISGHDAVVKLCQVGHQLAGSHQVMAYAVAARRSENHWDTFGLLEHDGQGVLTSKTIKWDGDASSDRVSFLELMLPELRATGSITDEERLNGVTQQQAAARQQLSGVLRELIDHYTEVGSDAKVAELWEERGPLITESLRIRLG</sequence>
<organism evidence="1 2">
    <name type="scientific">Microterricola viridarii</name>
    <dbReference type="NCBI Taxonomy" id="412690"/>
    <lineage>
        <taxon>Bacteria</taxon>
        <taxon>Bacillati</taxon>
        <taxon>Actinomycetota</taxon>
        <taxon>Actinomycetes</taxon>
        <taxon>Micrococcales</taxon>
        <taxon>Microbacteriaceae</taxon>
        <taxon>Microterricola</taxon>
    </lineage>
</organism>
<protein>
    <submittedName>
        <fullName evidence="1">Uncharacterized protein</fullName>
    </submittedName>
</protein>
<evidence type="ECO:0000313" key="1">
    <source>
        <dbReference type="EMBL" id="SDS53155.1"/>
    </source>
</evidence>
<evidence type="ECO:0000313" key="2">
    <source>
        <dbReference type="Proteomes" id="UP000181956"/>
    </source>
</evidence>
<keyword evidence="2" id="KW-1185">Reference proteome</keyword>